<feature type="non-terminal residue" evidence="5">
    <location>
        <position position="1"/>
    </location>
</feature>
<dbReference type="PANTHER" id="PTHR10783:SF4">
    <property type="entry name" value="PHOSPHATE TRANSPORTER PHO1 HOMOLOG 3"/>
    <property type="match status" value="1"/>
</dbReference>
<dbReference type="PROSITE" id="PS51382">
    <property type="entry name" value="SPX"/>
    <property type="match status" value="1"/>
</dbReference>
<dbReference type="Pfam" id="PF03105">
    <property type="entry name" value="SPX"/>
    <property type="match status" value="1"/>
</dbReference>
<feature type="domain" description="SPX" evidence="4">
    <location>
        <begin position="1"/>
        <end position="346"/>
    </location>
</feature>
<dbReference type="InterPro" id="IPR034092">
    <property type="entry name" value="PHO1_SPX"/>
</dbReference>
<dbReference type="GO" id="GO:0006817">
    <property type="term" value="P:phosphate ion transport"/>
    <property type="evidence" value="ECO:0007669"/>
    <property type="project" value="TreeGrafter"/>
</dbReference>
<organism evidence="5 6">
    <name type="scientific">Taxus chinensis</name>
    <name type="common">Chinese yew</name>
    <name type="synonym">Taxus wallichiana var. chinensis</name>
    <dbReference type="NCBI Taxonomy" id="29808"/>
    <lineage>
        <taxon>Eukaryota</taxon>
        <taxon>Viridiplantae</taxon>
        <taxon>Streptophyta</taxon>
        <taxon>Embryophyta</taxon>
        <taxon>Tracheophyta</taxon>
        <taxon>Spermatophyta</taxon>
        <taxon>Pinopsida</taxon>
        <taxon>Pinidae</taxon>
        <taxon>Conifers II</taxon>
        <taxon>Cupressales</taxon>
        <taxon>Taxaceae</taxon>
        <taxon>Taxus</taxon>
    </lineage>
</organism>
<evidence type="ECO:0000256" key="1">
    <source>
        <dbReference type="ARBA" id="ARBA00004651"/>
    </source>
</evidence>
<gene>
    <name evidence="5" type="ORF">KI387_038601</name>
</gene>
<dbReference type="Proteomes" id="UP000824469">
    <property type="component" value="Unassembled WGS sequence"/>
</dbReference>
<accession>A0AA38FA62</accession>
<dbReference type="CDD" id="cd14476">
    <property type="entry name" value="SPX_PHO1_like"/>
    <property type="match status" value="1"/>
</dbReference>
<keyword evidence="2" id="KW-1003">Cell membrane</keyword>
<dbReference type="EMBL" id="JAHRHJ020000011">
    <property type="protein sequence ID" value="KAH9295013.1"/>
    <property type="molecule type" value="Genomic_DNA"/>
</dbReference>
<evidence type="ECO:0000313" key="5">
    <source>
        <dbReference type="EMBL" id="KAH9295013.1"/>
    </source>
</evidence>
<evidence type="ECO:0000256" key="3">
    <source>
        <dbReference type="ARBA" id="ARBA00043939"/>
    </source>
</evidence>
<dbReference type="GO" id="GO:0005802">
    <property type="term" value="C:trans-Golgi network"/>
    <property type="evidence" value="ECO:0007669"/>
    <property type="project" value="TreeGrafter"/>
</dbReference>
<name>A0AA38FA62_TAXCH</name>
<sequence length="346" mass="39493">MKFGKEFAAEMVPEWHQAYMDYTFLKRMLKDLMRFRTRPKPVLNPLTGGLKKAMTLKKAITFRAFSGLIKRDNQSPRNEEEIILVKNMERNGNDSYETTFLMESSEEGTEYDVVFFKRLDEELNKVNAFYRSRVEELVKEAAVLDKQMSSLLAFRAIVRSKPGQDFKTATDIDAAKTPPTTGKYSGPVEMEVINENETDADGTVEIENMDGRAETEAVNEIEMSGRGFETPRTAIERSGHEFETPGVKEAPAERPIRQRLRNNNKPHPVEIIRDVKIIITPDTPRSTISAMLNNPGNNTLSAKDLRRGNDMVRAAFIEFYEKLTLVKSFSSLNLLAFSKILKKYDK</sequence>
<dbReference type="InterPro" id="IPR004331">
    <property type="entry name" value="SPX_dom"/>
</dbReference>
<keyword evidence="6" id="KW-1185">Reference proteome</keyword>
<keyword evidence="2" id="KW-0472">Membrane</keyword>
<comment type="caution">
    <text evidence="5">The sequence shown here is derived from an EMBL/GenBank/DDBJ whole genome shotgun (WGS) entry which is preliminary data.</text>
</comment>
<proteinExistence type="predicted"/>
<comment type="function">
    <text evidence="3">May transport inorganic phosphate (Pi).</text>
</comment>
<protein>
    <recommendedName>
        <fullName evidence="4">SPX domain-containing protein</fullName>
    </recommendedName>
</protein>
<dbReference type="PANTHER" id="PTHR10783">
    <property type="entry name" value="XENOTROPIC AND POLYTROPIC RETROVIRUS RECEPTOR 1-RELATED"/>
    <property type="match status" value="1"/>
</dbReference>
<evidence type="ECO:0000259" key="4">
    <source>
        <dbReference type="PROSITE" id="PS51382"/>
    </source>
</evidence>
<dbReference type="AlphaFoldDB" id="A0AA38FA62"/>
<evidence type="ECO:0000313" key="6">
    <source>
        <dbReference type="Proteomes" id="UP000824469"/>
    </source>
</evidence>
<dbReference type="GO" id="GO:0000822">
    <property type="term" value="F:inositol hexakisphosphate binding"/>
    <property type="evidence" value="ECO:0007669"/>
    <property type="project" value="TreeGrafter"/>
</dbReference>
<dbReference type="GO" id="GO:0005886">
    <property type="term" value="C:plasma membrane"/>
    <property type="evidence" value="ECO:0007669"/>
    <property type="project" value="UniProtKB-SubCell"/>
</dbReference>
<dbReference type="OMA" id="FETPRTA"/>
<evidence type="ECO:0000256" key="2">
    <source>
        <dbReference type="ARBA" id="ARBA00022475"/>
    </source>
</evidence>
<dbReference type="GO" id="GO:0016036">
    <property type="term" value="P:cellular response to phosphate starvation"/>
    <property type="evidence" value="ECO:0007669"/>
    <property type="project" value="TreeGrafter"/>
</dbReference>
<comment type="subcellular location">
    <subcellularLocation>
        <location evidence="1">Cell membrane</location>
        <topology evidence="1">Multi-pass membrane protein</topology>
    </subcellularLocation>
</comment>
<reference evidence="5 6" key="1">
    <citation type="journal article" date="2021" name="Nat. Plants">
        <title>The Taxus genome provides insights into paclitaxel biosynthesis.</title>
        <authorList>
            <person name="Xiong X."/>
            <person name="Gou J."/>
            <person name="Liao Q."/>
            <person name="Li Y."/>
            <person name="Zhou Q."/>
            <person name="Bi G."/>
            <person name="Li C."/>
            <person name="Du R."/>
            <person name="Wang X."/>
            <person name="Sun T."/>
            <person name="Guo L."/>
            <person name="Liang H."/>
            <person name="Lu P."/>
            <person name="Wu Y."/>
            <person name="Zhang Z."/>
            <person name="Ro D.K."/>
            <person name="Shang Y."/>
            <person name="Huang S."/>
            <person name="Yan J."/>
        </authorList>
    </citation>
    <scope>NUCLEOTIDE SEQUENCE [LARGE SCALE GENOMIC DNA]</scope>
    <source>
        <strain evidence="5">Ta-2019</strain>
    </source>
</reference>